<keyword evidence="6 7" id="KW-0472">Membrane</keyword>
<feature type="transmembrane region" description="Helical" evidence="7">
    <location>
        <begin position="12"/>
        <end position="40"/>
    </location>
</feature>
<comment type="similarity">
    <text evidence="2">Belongs to the FliP/MopC/SpaP family.</text>
</comment>
<dbReference type="PRINTS" id="PR01302">
    <property type="entry name" value="TYPE3IMPPROT"/>
</dbReference>
<accession>A0ABP2LJL7</accession>
<comment type="caution">
    <text evidence="8">The sequence shown here is derived from an EMBL/GenBank/DDBJ whole genome shotgun (WGS) entry which is preliminary data.</text>
</comment>
<evidence type="ECO:0000256" key="2">
    <source>
        <dbReference type="ARBA" id="ARBA00006257"/>
    </source>
</evidence>
<evidence type="ECO:0000256" key="1">
    <source>
        <dbReference type="ARBA" id="ARBA00004651"/>
    </source>
</evidence>
<evidence type="ECO:0000256" key="5">
    <source>
        <dbReference type="ARBA" id="ARBA00022989"/>
    </source>
</evidence>
<keyword evidence="9" id="KW-1185">Reference proteome</keyword>
<dbReference type="PANTHER" id="PTHR30587">
    <property type="entry name" value="FLAGELLAR BIOSYNTHETIC PROTEIN FLIP"/>
    <property type="match status" value="1"/>
</dbReference>
<name>A0ABP2LJL7_9VIBR</name>
<comment type="subcellular location">
    <subcellularLocation>
        <location evidence="1">Cell membrane</location>
        <topology evidence="1">Multi-pass membrane protein</topology>
    </subcellularLocation>
</comment>
<evidence type="ECO:0000256" key="7">
    <source>
        <dbReference type="SAM" id="Phobius"/>
    </source>
</evidence>
<protein>
    <submittedName>
        <fullName evidence="8">Type III secretion system protein YscR</fullName>
    </submittedName>
</protein>
<keyword evidence="5 7" id="KW-1133">Transmembrane helix</keyword>
<keyword evidence="3" id="KW-1003">Cell membrane</keyword>
<evidence type="ECO:0000313" key="8">
    <source>
        <dbReference type="EMBL" id="EGU53836.1"/>
    </source>
</evidence>
<evidence type="ECO:0000256" key="6">
    <source>
        <dbReference type="ARBA" id="ARBA00023136"/>
    </source>
</evidence>
<dbReference type="PANTHER" id="PTHR30587:SF2">
    <property type="entry name" value="SURFACE PRESENTATION OF ANTIGENS PROTEIN SPAP"/>
    <property type="match status" value="1"/>
</dbReference>
<proteinExistence type="inferred from homology"/>
<dbReference type="InterPro" id="IPR005838">
    <property type="entry name" value="T3SS_IM_P"/>
</dbReference>
<organism evidence="8 9">
    <name type="scientific">Vibrio tubiashii ATCC 19109</name>
    <dbReference type="NCBI Taxonomy" id="1051646"/>
    <lineage>
        <taxon>Bacteria</taxon>
        <taxon>Pseudomonadati</taxon>
        <taxon>Pseudomonadota</taxon>
        <taxon>Gammaproteobacteria</taxon>
        <taxon>Vibrionales</taxon>
        <taxon>Vibrionaceae</taxon>
        <taxon>Vibrio</taxon>
        <taxon>Vibrio oreintalis group</taxon>
    </lineage>
</organism>
<dbReference type="Pfam" id="PF00813">
    <property type="entry name" value="FliP"/>
    <property type="match status" value="1"/>
</dbReference>
<reference evidence="8 9" key="1">
    <citation type="journal article" date="2012" name="Int. J. Syst. Evol. Microbiol.">
        <title>Vibrio caribbeanicus sp. nov., isolated from the marine sponge Scleritoderma cyanea.</title>
        <authorList>
            <person name="Hoffmann M."/>
            <person name="Monday S.R."/>
            <person name="Allard M.W."/>
            <person name="Strain E.A."/>
            <person name="Whittaker P."/>
            <person name="Naum M."/>
            <person name="McCarthy P.J."/>
            <person name="Lopez J.V."/>
            <person name="Fischer M."/>
            <person name="Brown E.W."/>
        </authorList>
    </citation>
    <scope>NUCLEOTIDE SEQUENCE [LARGE SCALE GENOMIC DNA]</scope>
    <source>
        <strain evidence="8 9">ATCC 19109</strain>
    </source>
</reference>
<dbReference type="EMBL" id="AFWI01000158">
    <property type="protein sequence ID" value="EGU53836.1"/>
    <property type="molecule type" value="Genomic_DNA"/>
</dbReference>
<dbReference type="Proteomes" id="UP000003836">
    <property type="component" value="Unassembled WGS sequence"/>
</dbReference>
<gene>
    <name evidence="8" type="ORF">VITU9109_23275</name>
</gene>
<keyword evidence="4 7" id="KW-0812">Transmembrane</keyword>
<sequence>MIQLPDELNLIVSLALLALIPFIAMMATSFVKLAVVFSLLRNALGVQQIPPNMALYGLAIILSIFIMAPVGFETYDYVKANEISLEDSASVEGLIESGMQPYREFLKNIFERQKPHFSPMLRELYGRKSTSTDLNLTAYCSYCLHLPSVNSLGLLK</sequence>
<feature type="transmembrane region" description="Helical" evidence="7">
    <location>
        <begin position="52"/>
        <end position="72"/>
    </location>
</feature>
<evidence type="ECO:0000256" key="3">
    <source>
        <dbReference type="ARBA" id="ARBA00022475"/>
    </source>
</evidence>
<evidence type="ECO:0000256" key="4">
    <source>
        <dbReference type="ARBA" id="ARBA00022692"/>
    </source>
</evidence>
<evidence type="ECO:0000313" key="9">
    <source>
        <dbReference type="Proteomes" id="UP000003836"/>
    </source>
</evidence>